<dbReference type="InterPro" id="IPR017871">
    <property type="entry name" value="ABC_transporter-like_CS"/>
</dbReference>
<dbReference type="SUPFAM" id="SSF52540">
    <property type="entry name" value="P-loop containing nucleoside triphosphate hydrolases"/>
    <property type="match status" value="2"/>
</dbReference>
<evidence type="ECO:0000256" key="1">
    <source>
        <dbReference type="ARBA" id="ARBA00004370"/>
    </source>
</evidence>
<keyword evidence="13" id="KW-1185">Reference proteome</keyword>
<comment type="subcellular location">
    <subcellularLocation>
        <location evidence="1">Membrane</location>
    </subcellularLocation>
</comment>
<dbReference type="Pfam" id="PF00664">
    <property type="entry name" value="ABC_membrane"/>
    <property type="match status" value="2"/>
</dbReference>
<feature type="region of interest" description="Disordered" evidence="8">
    <location>
        <begin position="550"/>
        <end position="573"/>
    </location>
</feature>
<evidence type="ECO:0000256" key="6">
    <source>
        <dbReference type="ARBA" id="ARBA00022989"/>
    </source>
</evidence>
<feature type="transmembrane region" description="Helical" evidence="9">
    <location>
        <begin position="730"/>
        <end position="757"/>
    </location>
</feature>
<keyword evidence="3 9" id="KW-0812">Transmembrane</keyword>
<dbReference type="PANTHER" id="PTHR24223">
    <property type="entry name" value="ATP-BINDING CASSETTE SUB-FAMILY C"/>
    <property type="match status" value="1"/>
</dbReference>
<feature type="compositionally biased region" description="Low complexity" evidence="8">
    <location>
        <begin position="1067"/>
        <end position="1076"/>
    </location>
</feature>
<dbReference type="CDD" id="cd03250">
    <property type="entry name" value="ABCC_MRP_domain1"/>
    <property type="match status" value="1"/>
</dbReference>
<dbReference type="PANTHER" id="PTHR24223:SF356">
    <property type="entry name" value="ATP-BINDING CASSETTE TRANSPORTER ABC4"/>
    <property type="match status" value="1"/>
</dbReference>
<keyword evidence="7 9" id="KW-0472">Membrane</keyword>
<feature type="domain" description="ABC transporter" evidence="10">
    <location>
        <begin position="322"/>
        <end position="545"/>
    </location>
</feature>
<dbReference type="InterPro" id="IPR050173">
    <property type="entry name" value="ABC_transporter_C-like"/>
</dbReference>
<keyword evidence="5" id="KW-0067">ATP-binding</keyword>
<evidence type="ECO:0000259" key="10">
    <source>
        <dbReference type="PROSITE" id="PS50893"/>
    </source>
</evidence>
<feature type="compositionally biased region" description="Gly residues" evidence="8">
    <location>
        <begin position="1182"/>
        <end position="1191"/>
    </location>
</feature>
<feature type="domain" description="ABC transporter" evidence="10">
    <location>
        <begin position="932"/>
        <end position="1244"/>
    </location>
</feature>
<dbReference type="Proteomes" id="UP001586593">
    <property type="component" value="Unassembled WGS sequence"/>
</dbReference>
<feature type="transmembrane region" description="Helical" evidence="9">
    <location>
        <begin position="38"/>
        <end position="59"/>
    </location>
</feature>
<organism evidence="12 13">
    <name type="scientific">Phialemonium thermophilum</name>
    <dbReference type="NCBI Taxonomy" id="223376"/>
    <lineage>
        <taxon>Eukaryota</taxon>
        <taxon>Fungi</taxon>
        <taxon>Dikarya</taxon>
        <taxon>Ascomycota</taxon>
        <taxon>Pezizomycotina</taxon>
        <taxon>Sordariomycetes</taxon>
        <taxon>Sordariomycetidae</taxon>
        <taxon>Cephalothecales</taxon>
        <taxon>Cephalothecaceae</taxon>
        <taxon>Phialemonium</taxon>
    </lineage>
</organism>
<feature type="transmembrane region" description="Helical" evidence="9">
    <location>
        <begin position="129"/>
        <end position="150"/>
    </location>
</feature>
<dbReference type="PROSITE" id="PS50893">
    <property type="entry name" value="ABC_TRANSPORTER_2"/>
    <property type="match status" value="2"/>
</dbReference>
<dbReference type="InterPro" id="IPR036640">
    <property type="entry name" value="ABC1_TM_sf"/>
</dbReference>
<dbReference type="InterPro" id="IPR011527">
    <property type="entry name" value="ABC1_TM_dom"/>
</dbReference>
<dbReference type="EMBL" id="JAZHXJ010001229">
    <property type="protein sequence ID" value="KAL1845160.1"/>
    <property type="molecule type" value="Genomic_DNA"/>
</dbReference>
<dbReference type="SMART" id="SM00382">
    <property type="entry name" value="AAA"/>
    <property type="match status" value="2"/>
</dbReference>
<evidence type="ECO:0000256" key="2">
    <source>
        <dbReference type="ARBA" id="ARBA00022448"/>
    </source>
</evidence>
<gene>
    <name evidence="12" type="ORF">VTK73DRAFT_1021</name>
</gene>
<feature type="transmembrane region" description="Helical" evidence="9">
    <location>
        <begin position="597"/>
        <end position="621"/>
    </location>
</feature>
<dbReference type="Pfam" id="PF00005">
    <property type="entry name" value="ABC_tran"/>
    <property type="match status" value="2"/>
</dbReference>
<feature type="transmembrane region" description="Helical" evidence="9">
    <location>
        <begin position="233"/>
        <end position="259"/>
    </location>
</feature>
<dbReference type="PROSITE" id="PS00211">
    <property type="entry name" value="ABC_TRANSPORTER_1"/>
    <property type="match status" value="2"/>
</dbReference>
<evidence type="ECO:0000259" key="11">
    <source>
        <dbReference type="PROSITE" id="PS50929"/>
    </source>
</evidence>
<name>A0ABR3VU05_9PEZI</name>
<feature type="domain" description="ABC transmembrane type-1" evidence="11">
    <location>
        <begin position="606"/>
        <end position="885"/>
    </location>
</feature>
<dbReference type="CDD" id="cd18604">
    <property type="entry name" value="ABC_6TM_VMR1_D2_like"/>
    <property type="match status" value="1"/>
</dbReference>
<evidence type="ECO:0000256" key="7">
    <source>
        <dbReference type="ARBA" id="ARBA00023136"/>
    </source>
</evidence>
<reference evidence="12 13" key="1">
    <citation type="journal article" date="2024" name="Commun. Biol.">
        <title>Comparative genomic analysis of thermophilic fungi reveals convergent evolutionary adaptations and gene losses.</title>
        <authorList>
            <person name="Steindorff A.S."/>
            <person name="Aguilar-Pontes M.V."/>
            <person name="Robinson A.J."/>
            <person name="Andreopoulos B."/>
            <person name="LaButti K."/>
            <person name="Kuo A."/>
            <person name="Mondo S."/>
            <person name="Riley R."/>
            <person name="Otillar R."/>
            <person name="Haridas S."/>
            <person name="Lipzen A."/>
            <person name="Grimwood J."/>
            <person name="Schmutz J."/>
            <person name="Clum A."/>
            <person name="Reid I.D."/>
            <person name="Moisan M.C."/>
            <person name="Butler G."/>
            <person name="Nguyen T.T.M."/>
            <person name="Dewar K."/>
            <person name="Conant G."/>
            <person name="Drula E."/>
            <person name="Henrissat B."/>
            <person name="Hansel C."/>
            <person name="Singer S."/>
            <person name="Hutchinson M.I."/>
            <person name="de Vries R.P."/>
            <person name="Natvig D.O."/>
            <person name="Powell A.J."/>
            <person name="Tsang A."/>
            <person name="Grigoriev I.V."/>
        </authorList>
    </citation>
    <scope>NUCLEOTIDE SEQUENCE [LARGE SCALE GENOMIC DNA]</scope>
    <source>
        <strain evidence="12 13">ATCC 24622</strain>
    </source>
</reference>
<comment type="caution">
    <text evidence="12">The sequence shown here is derived from an EMBL/GenBank/DDBJ whole genome shotgun (WGS) entry which is preliminary data.</text>
</comment>
<dbReference type="InterPro" id="IPR003439">
    <property type="entry name" value="ABC_transporter-like_ATP-bd"/>
</dbReference>
<keyword evidence="2" id="KW-0813">Transport</keyword>
<feature type="transmembrane region" description="Helical" evidence="9">
    <location>
        <begin position="156"/>
        <end position="173"/>
    </location>
</feature>
<feature type="region of interest" description="Disordered" evidence="8">
    <location>
        <begin position="1175"/>
        <end position="1194"/>
    </location>
</feature>
<keyword evidence="4" id="KW-0547">Nucleotide-binding</keyword>
<protein>
    <submittedName>
        <fullName evidence="12">Uncharacterized protein</fullName>
    </submittedName>
</protein>
<proteinExistence type="predicted"/>
<feature type="domain" description="ABC transmembrane type-1" evidence="11">
    <location>
        <begin position="1"/>
        <end position="295"/>
    </location>
</feature>
<evidence type="ECO:0000313" key="13">
    <source>
        <dbReference type="Proteomes" id="UP001586593"/>
    </source>
</evidence>
<evidence type="ECO:0000256" key="9">
    <source>
        <dbReference type="SAM" id="Phobius"/>
    </source>
</evidence>
<keyword evidence="6 9" id="KW-1133">Transmembrane helix</keyword>
<accession>A0ABR3VU05</accession>
<dbReference type="Gene3D" id="1.20.1560.10">
    <property type="entry name" value="ABC transporter type 1, transmembrane domain"/>
    <property type="match status" value="2"/>
</dbReference>
<dbReference type="InterPro" id="IPR027417">
    <property type="entry name" value="P-loop_NTPase"/>
</dbReference>
<evidence type="ECO:0000256" key="5">
    <source>
        <dbReference type="ARBA" id="ARBA00022840"/>
    </source>
</evidence>
<evidence type="ECO:0000313" key="12">
    <source>
        <dbReference type="EMBL" id="KAL1845160.1"/>
    </source>
</evidence>
<dbReference type="InterPro" id="IPR003593">
    <property type="entry name" value="AAA+_ATPase"/>
</dbReference>
<evidence type="ECO:0000256" key="8">
    <source>
        <dbReference type="SAM" id="MobiDB-lite"/>
    </source>
</evidence>
<evidence type="ECO:0000256" key="4">
    <source>
        <dbReference type="ARBA" id="ARBA00022741"/>
    </source>
</evidence>
<dbReference type="SUPFAM" id="SSF90123">
    <property type="entry name" value="ABC transporter transmembrane region"/>
    <property type="match status" value="2"/>
</dbReference>
<sequence>MACWVGLSFALELVAPYGMYQLLEYISDPDRAVFHPAVWLFLIFVGPMSRSVTFAQYIFTGTRLIVRVKSAVTQELYHRAMTSMELEDDVINAIVAKGSAKGPDRSTSAGRLANLMASDLEAVIRARDIVMVGIGVPVGVFVAFVGLYLIVGWSSLVGIAFMLCMVPVPAWVARKMGATQRKVKIAQDSRISLVSEYLGSIKTIKYFAWEEPMIGRVQEARAREQRELWRMALLWSLMGEITELIPVLTLLVIFGLYVGAMKQPLTASVAFTALTLLTTMRRNINMLGMISRNITIAFISLDRLDRFFSNTTPLTRFPRGPLRVKNAFFRRNRKAHFRLRDISIDFVEGGLNAVMGQSGSGKTTLLLSMLGETILERGTVQRPDDVAFASQTAWLQSETIRENILFHSPFEEARYDRVVKACCLDQDFDELPRGDSTEVGENGTTLSGGQRSRVALARALYSKAPVLLLDDIFSALDTKTAAAVWELCFCGDLLKGRTTVLVTQMPWVGAQADLVATLENGAVRDISRNLGVIRRPVTLHPDERRIEYQPAQAADDSVASPSEPPASASADDKQDVIASEMKASGATARLMFFKYMLYFGGPAYAVFALSVTVLANAALIGTSFWLSVWVDAYSKEEAVNIAFYLGIYAAVALGSAVLQGVSFLTYARGGWLAARRLHRSLIHAVMYVPLTWWKDVPVGRVINRFSGDIDALDGQLSRMLQTFLEELVRLFFRIGAVSSILPIFMLPGVFACFVGVVCGEMYTRTTVMVKRLVSSSQSPVFSQFGDTLGGLAVIRARSQMPRIFEDKLAEKLRAYSRAAEANYNCNRWISLRVDFVTALVTFSAGLIAVSRTSVIEAGLVGFSLSNATSLSQTILGLVRSMNDLEVELQSFHRVREYTKIEPEDKADSARREEATMALDASARRGWPETGTVEFQDVTIRYDVDGPDILRNINLKFAANERVAVVGRTGSGKSTLVLSLLRFTNIVSGQILYDGVDITLIPPRRLRQAITIIPQEAVLFNGTVGSNLDPSGEVPARSLEAALQMCSNIASFQFHVSENHRAEEPAAGTGESTPLLGSGSGGGARLGYETTGTTAVNRSRSSPAKGAVRKASGVSLSTVVLPKGENFSHGQRQVLSLCRALVRKSKLMLLDEATASMDYDTDRGIQAVLRRELEESSLTSGSAAGGGNGGRGSRSNRTLVTIAHRLRTIFDYDKVVVMGGGRVLEVGSPGKLYAAGGQFYDMVTHSGEEGELLRLMAQTTE</sequence>
<dbReference type="Gene3D" id="3.40.50.300">
    <property type="entry name" value="P-loop containing nucleotide triphosphate hydrolases"/>
    <property type="match status" value="2"/>
</dbReference>
<dbReference type="CDD" id="cd18596">
    <property type="entry name" value="ABC_6TM_VMR1_D1_like"/>
    <property type="match status" value="1"/>
</dbReference>
<evidence type="ECO:0000256" key="3">
    <source>
        <dbReference type="ARBA" id="ARBA00022692"/>
    </source>
</evidence>
<feature type="transmembrane region" description="Helical" evidence="9">
    <location>
        <begin position="641"/>
        <end position="667"/>
    </location>
</feature>
<dbReference type="PROSITE" id="PS50929">
    <property type="entry name" value="ABC_TM1F"/>
    <property type="match status" value="2"/>
</dbReference>
<feature type="region of interest" description="Disordered" evidence="8">
    <location>
        <begin position="1061"/>
        <end position="1085"/>
    </location>
</feature>
<feature type="compositionally biased region" description="Low complexity" evidence="8">
    <location>
        <begin position="553"/>
        <end position="569"/>
    </location>
</feature>